<feature type="region of interest" description="Disordered" evidence="3">
    <location>
        <begin position="2864"/>
        <end position="2890"/>
    </location>
</feature>
<sequence length="4603" mass="502226">MAVYLHSLDRTSVGDITGKAWPLEGSEHTDREIDALQLQATGICVYINSNECRSVGQLDMQQLLLEQPCLPKDSLNRYILCLPSPGTFSEAETAGAASESECLGKPSIGLEFCSSHHSIEAAEVASVSASVRLLKHMTLNFRPTPLTWLLNFVKDPAMHTDATDNDSAGSSGGSNIKSTTSSLTEFHETRTESTAQPHEFDLDTVAPITACSSVRSSPQASAPTRAVAVDHGAAARAFTDPLLRDLKLELQSVDFLWTTRGTDLQLATATLSAALVRLRLNRFSTKFAANVKDFSLNFVVPAYSKATAPLSSNQRTKRTPCSGDQLLQTVFEPPVEDSKRRTAHLEALHRRPVLMTTEIIGLVPGNSCAISSSLESVHPLSPRFSGLTSSLKVEVGTCRVVYIHPKFWRLFDWMIDDFVGTLTFSSHPSPTPREEDNAGKSGRCNGSRTLEETPLRPIQRSPSLEDLAINSARVLQSSRREEVVSSAAEGETDGGSTDEDMKNIGEDKKLWSVPNEGLRRIFLLADAGRKILGLPELLLQTQPSGTCKNNLEGLVLPKAVPFSSFHYEVRITSPRLLLPASCIPSCRGVVCWPPLTCSRDKDASGDSKFSNHGCSRETCRTCGVVGKSQAAGGANEREIECFLDNFTVSNSWSLSHRYGLVEAINVSFKGLRAFARVDSHFQVFSGSDSGIVQTPEQHEKQGATSTRSNAVCCCCTHPALSSSRFLRRNAARLLCPTTTTPDSADIQCQLDASSSPGRYLLGSVDLVVHMYRPALLRPASSWLRVEVGLLPLRLDIQTLSLLFDVIKNNVTANDPEVEATRLHSLSPAAKAVPQNKEVPGIKFDVLPAEAPFAPVSPRDIQQSPNVVPGSQLKASAVKPRDDSDVCAILQELQDHQTLQGLLEPQLDFIELLEEWGHETFLLELVAHGLHLAVCEAQLEKQITLLKARCSTFRRRIGELLRTQEPLRRSRETSMASDCSSSNKLTSRVSKCPAQQAQQNPFLLFHATRLRVQLRSLRLQRMEAEQVGLLLPAVVVANDWVPLSSKNEEVQTTQVVYTQTRIIPPVTGTFIGMRVGSSTLFCPEFASPFCVVFTDSSCPLGLLQQQLEPLVNSTRHAEADAIAAAVAAARGDYSLATLVNPEQQSARRVSDEHDLQHTHQEEHPLVTAFTVPWVDPLQLRDLKEDLTSEESGLVSPAVAHSATTALLGDTVLGTPRKLDTSARSSDFKRAASGEPVGLPEISRDYTVIFDSADSCSRVQQHPAQGKLPSVLPAVALSPHPEELKVFYKSASAIPVIPLSESSLLTIREQQNMPSEAKLQILQRLSHQRKHQRRQQRVSVSSWRPRCVLSLPLLTRIGAFFSHKEVQPSGMPSQTPSRSREAVYEDIAYSNSFTAVEDPRKINQSVKAATDHPFPAAPVADQEAAAVPQAFSIDEDLTCFGSKALAVCRSSFDSAKRFAAELRSRGRRMPLGKLQPRHAATDEEGWSSSDDSWERSSEGNRHYTNCQQLSSDSTSGLSTGPQKLECPPLQLSSLNAALHLSEASVLVPVDSRISSTSSVLLRGSVDLSRRADGVHDPMDPSETSEDAEIACTLYRQLRGCDSSGSGGTSWGCNIDSVLFTAPDNTGHPLQEQNSRGRDRINYLGRLEDRFSPGLRAVDFLLQHAAVTCLRNSSPLQQLDASTADLHRRRKLLERRYIRSLRRSGTRGGGGNSTAPLGATQGANFADEGLPHFLPNELRSSAALGQVAFFKSCEDPSTGQQAIPAAVSASASERSWGSFGMPQADKEPNISVEAPSFTSAVDEPGSIAEDSQNSVRAICSDLWAQLTCFVLPPADPCGWKAKILNDAAMGVSQGVASDSRSCADAQGSCCRCLIRDKNFSRAGARRTPPGQRCNCCCHHPQEYTAVHVGPCELEVSYQDCLLICRCAAEQTRQLEEQQQLQQMHERVLQRLLRRCTMLQRELLLRQRRWQQPSAGEWENQQPCSVQKTSFGDRTPRSTAEMEQLRLSLPRVKERTLTPNKYAVRAPKGLQPYPPQRHLFAGLPLVRVTLLNDHLDCLQAPLLQLLLTDCRLTRAFYVLPPPHAALRQQEKQQRCAVSIFESSLRLWALNPLAVAFEPVVESLPLSLVVREAPYSLMHWAYSTRCDDASSSLTLDWQGNSTRLQKNRPSCPQQHQHRHDPRFSRIVVPSKTKPPSSESINNSSRQSSKDEASSSSVAPVLFRFSKTAADQETYAFEHQQEHSARRDVPSLEHLSVKLLRQHQSPGKTESSSGSIQQQRTLLSPPQGLRAKKMDRIGDDTATQVTEAVAHGEQYMGISLSCPEGSAIEANLSPLLLQSVLGSRLSRLTSQSAAEHDDEHEAGPAFLSEQRQTLVNDRRGAPLRKPPSSSTEALLAAFTLRGSCMEKRHISDDNGHLDTETLYKSGLAMEPGVDGPEGSSKMTVSCPPSPARSKDFDPATHPLHSLGRPEQWDWLRPLEERALTQMRLSTGAVATVHVALQLADQVPGTYDPQYSMCDTAADEQMRQGGSGRLIEGAVGHCRRWRLRMPVPLDRVGVYIQPLTDTKTVPSTGSTTASLGVHKDVAPFVVCRLIADGGTKQLLVQSQVVLRNSCSLPLEVMLLHPQEAPSLGPQENKPRHTEVGNDSQLRLLLLKPGETTAVPVDRRLRVRPIQAGLTYSWSRDLSLGMLWQVVNEAQQHGVSGTGKDAFKRSLPKLDLLRCCPLQSNTGNCNKCEEICSPATAEQGLARELVQENLDKQRQCDYHMAVLYGIERLLHSSISCLQLKVSFEAPLRLASNIPFPVRYRVHCPLVLKAGQDPPDDSEGSLQLNNCQYVHSFPLAGVAFLSLSLAEDRWSSRIQIHPRPLQRLRPPAAAPTAAADGASGSLSTATGRRHSSADLVKLDESKCRNGGAAEEMPGGETIVEVECSDTSYRVSKLWIIFCETEGGIPCLLLHAPVWMVSYVPCALHRDSLTEAGWAMQAVSAAAAAVDLNRSLESRKPVPVPKFGISTLDGLANHFDGEIRLLDFNTSSIRVEAEGLGCSSFLDIWGDFPKNLQVSSRFSTAHDTLMSPRQAMQIPGGLSANFPSSSSKEACAGQSATDASYKGSQVSGNSKKGFLHGSVGGNPSLDLVATRMEAGIPLLRPVLLLTLAPMYTVTNHCSFPVRVRQARAGLYCSYEGATSKAVDFTLELEPQQTQPLVWQFAEGSRAIQAQGLMPTLCWLQHGCSRVFLDPRTDGAPETVWSAWSGYSPLCFPREEWCLRLPFAPVEFPLDVHKMHEDCSCSTIRGKASPVSYEDPAKFMGSRLQPHELQPLSSISAAEPYRQLSVLLRRGVSVESSTKSIHNHRRIPDQLDARLYASSGCSLRLETEEGPANSISLIIKEEDFKLRDAISISNDTPLPLLVRQCCHKSTPENDTCGAASSGSSSVVEKFALPEAATLGVDSVTTAVVELWGAAIQGNSTQQNFNRHDTDNSGQHVKSDLGNHGEQSDRSMHLLNMLLEAQQRAEQERTHHQKGVALSHSPTSVYISPAPQKEAIQLQLNRLSRLAEAIVAENAAEHDKKQAECMGSGPSNAGSCSRCTWCRFESAVAKELRRIEASNGTPSGDADSGPSMLWPLPQLVLPGETVLFAWDDYRNLPCIELSYFSRLQQSLMEDSSPTAKLASSSHSASVSSTVDLHYLDQPLRLQIAPAGEVLGVGVSHPPGGDIARQREGTISKHVSPPHSSREVPPPAAGTASGGRISSWAEDDTEQVHVSSEDVDIDSLLTLPRYFLLSVVHKELAMDCSSGCSSGMHGHVRPWAFASMCPFAAAVVGSYAPDRKSASVAPATVHSGSGQSESADSILPLRPIPEPPKFELRMKIPLLQLSVLSQAAITDPLSRQTFRLPEELLLVTFEGLSASYLRSPSHSAIDSMHSQAYYPVLLQRAPSMPSEAPAVTSSSLQVPLASESSDNQVQGSGGRRAVSQHAISPEQGNSQGALVDFMMQQRQPHNSTDEGDVVLVDKCILSLKPISIKTDLNSFYVASEALNCWRSAFAAATASVNLLDYAGSEGSPMASPTTLGGEQPKDIPDTSPTCCESACSTDSRSGPPEAKGMEYHYSMQSGLEWACKGSSHWHSPVLFFVSKPADANLGFAPSPMFLRPRLVRRSAPASKEDRRQQLKHQRRQLYIFRVLVIAETCVVLSFKADTGGNSSALRRSVVTLSSLEDARLQINGLHMTAQSLTEKLKDFQQQQQPQFHCSFPLLLQLQHCHRRPALSLRDIARVVGQFYQQQLFSHLSKVLVSVDVLGNPALSFAHLQAGVYALARQPLEAAEAGGDVFEGMIKGAEDFLKHTGYGFFGGISRMAGVASDSLGALACDEVYVHARKQQGRHKARNVEEGLQQGVEALGRALAGGFTGLVEEPVRGAAEGGLEGLLRGAGRGIAGFLVKPLTGVLDLAQKTAEAIKDASQIEGYQRPRRRLPRLLLGASRLLVAYDAEAAAAKAILTEAEGQNWSNLPVLYFALDRSLESLTVLTESHMLLFKVHARCPAELQFLAPLSCILAAGHCSMQSRSSKNTKNLKVSGSLTRERHVVVLQILRSGESGVCYQQLLYANERLQRHILQSLRQLMLQ</sequence>
<feature type="region of interest" description="Disordered" evidence="3">
    <location>
        <begin position="480"/>
        <end position="502"/>
    </location>
</feature>
<feature type="compositionally biased region" description="Polar residues" evidence="3">
    <location>
        <begin position="2256"/>
        <end position="2278"/>
    </location>
</feature>
<name>A0A1D3DAB9_9EIME</name>
<proteinExistence type="inferred from homology"/>
<feature type="region of interest" description="Disordered" evidence="3">
    <location>
        <begin position="1700"/>
        <end position="1719"/>
    </location>
</feature>
<feature type="region of interest" description="Disordered" evidence="3">
    <location>
        <begin position="2255"/>
        <end position="2281"/>
    </location>
</feature>
<dbReference type="PANTHER" id="PTHR16166">
    <property type="entry name" value="VACUOLAR PROTEIN SORTING-ASSOCIATED PROTEIN VPS13"/>
    <property type="match status" value="1"/>
</dbReference>
<dbReference type="GO" id="GO:0006623">
    <property type="term" value="P:protein targeting to vacuole"/>
    <property type="evidence" value="ECO:0007669"/>
    <property type="project" value="TreeGrafter"/>
</dbReference>
<keyword evidence="2" id="KW-0175">Coiled coil</keyword>
<dbReference type="EMBL" id="JROU02000096">
    <property type="protein sequence ID" value="OEH80373.1"/>
    <property type="molecule type" value="Genomic_DNA"/>
</dbReference>
<reference evidence="4 5" key="1">
    <citation type="journal article" date="2016" name="BMC Genomics">
        <title>Comparative genomics reveals Cyclospora cayetanensis possesses coccidia-like metabolism and invasion components but unique surface antigens.</title>
        <authorList>
            <person name="Liu S."/>
            <person name="Wang L."/>
            <person name="Zheng H."/>
            <person name="Xu Z."/>
            <person name="Roellig D.M."/>
            <person name="Li N."/>
            <person name="Frace M.A."/>
            <person name="Tang K."/>
            <person name="Arrowood M.J."/>
            <person name="Moss D.M."/>
            <person name="Zhang L."/>
            <person name="Feng Y."/>
            <person name="Xiao L."/>
        </authorList>
    </citation>
    <scope>NUCLEOTIDE SEQUENCE [LARGE SCALE GENOMIC DNA]</scope>
    <source>
        <strain evidence="4 5">CHN_HEN01</strain>
    </source>
</reference>
<keyword evidence="5" id="KW-1185">Reference proteome</keyword>
<feature type="region of interest" description="Disordered" evidence="3">
    <location>
        <begin position="161"/>
        <end position="199"/>
    </location>
</feature>
<accession>A0A1D3DAB9</accession>
<evidence type="ECO:0000313" key="4">
    <source>
        <dbReference type="EMBL" id="OEH80373.1"/>
    </source>
</evidence>
<dbReference type="VEuPathDB" id="ToxoDB:LOC34621999"/>
<feature type="compositionally biased region" description="Polar residues" evidence="3">
    <location>
        <begin position="2158"/>
        <end position="2169"/>
    </location>
</feature>
<feature type="compositionally biased region" description="Basic and acidic residues" evidence="3">
    <location>
        <begin position="1490"/>
        <end position="1499"/>
    </location>
</feature>
<feature type="compositionally biased region" description="Low complexity" evidence="3">
    <location>
        <begin position="2191"/>
        <end position="2201"/>
    </location>
</feature>
<dbReference type="InParanoid" id="A0A1D3DAB9"/>
<feature type="region of interest" description="Disordered" evidence="3">
    <location>
        <begin position="425"/>
        <end position="457"/>
    </location>
</feature>
<feature type="region of interest" description="Disordered" evidence="3">
    <location>
        <begin position="3927"/>
        <end position="3961"/>
    </location>
</feature>
<feature type="coiled-coil region" evidence="2">
    <location>
        <begin position="4198"/>
        <end position="4225"/>
    </location>
</feature>
<gene>
    <name evidence="4" type="ORF">cyc_05685</name>
</gene>
<evidence type="ECO:0000313" key="5">
    <source>
        <dbReference type="Proteomes" id="UP000095192"/>
    </source>
</evidence>
<feature type="compositionally biased region" description="Polar residues" evidence="3">
    <location>
        <begin position="3930"/>
        <end position="3949"/>
    </location>
</feature>
<protein>
    <submittedName>
        <fullName evidence="4">Uncharacterized protein</fullName>
    </submittedName>
</protein>
<comment type="similarity">
    <text evidence="1">Belongs to the VPS13 family.</text>
</comment>
<evidence type="ECO:0000256" key="2">
    <source>
        <dbReference type="SAM" id="Coils"/>
    </source>
</evidence>
<feature type="compositionally biased region" description="Polar residues" evidence="3">
    <location>
        <begin position="4065"/>
        <end position="4079"/>
    </location>
</feature>
<feature type="region of interest" description="Disordered" evidence="3">
    <location>
        <begin position="3711"/>
        <end position="3736"/>
    </location>
</feature>
<feature type="region of interest" description="Disordered" evidence="3">
    <location>
        <begin position="2158"/>
        <end position="2211"/>
    </location>
</feature>
<evidence type="ECO:0000256" key="3">
    <source>
        <dbReference type="SAM" id="MobiDB-lite"/>
    </source>
</evidence>
<feature type="compositionally biased region" description="Basic and acidic residues" evidence="3">
    <location>
        <begin position="3462"/>
        <end position="3484"/>
    </location>
</feature>
<evidence type="ECO:0000256" key="1">
    <source>
        <dbReference type="ARBA" id="ARBA00006545"/>
    </source>
</evidence>
<feature type="region of interest" description="Disordered" evidence="3">
    <location>
        <begin position="2345"/>
        <end position="2364"/>
    </location>
</feature>
<feature type="compositionally biased region" description="Low complexity" evidence="3">
    <location>
        <begin position="2864"/>
        <end position="2874"/>
    </location>
</feature>
<feature type="compositionally biased region" description="Low complexity" evidence="3">
    <location>
        <begin position="1505"/>
        <end position="1518"/>
    </location>
</feature>
<feature type="region of interest" description="Disordered" evidence="3">
    <location>
        <begin position="3458"/>
        <end position="3484"/>
    </location>
</feature>
<dbReference type="PANTHER" id="PTHR16166:SF93">
    <property type="entry name" value="INTERMEMBRANE LIPID TRANSFER PROTEIN VPS13"/>
    <property type="match status" value="1"/>
</dbReference>
<organism evidence="4 5">
    <name type="scientific">Cyclospora cayetanensis</name>
    <dbReference type="NCBI Taxonomy" id="88456"/>
    <lineage>
        <taxon>Eukaryota</taxon>
        <taxon>Sar</taxon>
        <taxon>Alveolata</taxon>
        <taxon>Apicomplexa</taxon>
        <taxon>Conoidasida</taxon>
        <taxon>Coccidia</taxon>
        <taxon>Eucoccidiorida</taxon>
        <taxon>Eimeriorina</taxon>
        <taxon>Eimeriidae</taxon>
        <taxon>Cyclospora</taxon>
    </lineage>
</organism>
<dbReference type="VEuPathDB" id="ToxoDB:cyc_05685"/>
<feature type="region of interest" description="Disordered" evidence="3">
    <location>
        <begin position="4048"/>
        <end position="4082"/>
    </location>
</feature>
<dbReference type="Proteomes" id="UP000095192">
    <property type="component" value="Unassembled WGS sequence"/>
</dbReference>
<dbReference type="InterPro" id="IPR026847">
    <property type="entry name" value="VPS13"/>
</dbReference>
<comment type="caution">
    <text evidence="4">The sequence shown here is derived from an EMBL/GenBank/DDBJ whole genome shotgun (WGS) entry which is preliminary data.</text>
</comment>
<feature type="region of interest" description="Disordered" evidence="3">
    <location>
        <begin position="2421"/>
        <end position="2449"/>
    </location>
</feature>
<feature type="compositionally biased region" description="Low complexity" evidence="3">
    <location>
        <begin position="165"/>
        <end position="175"/>
    </location>
</feature>
<feature type="region of interest" description="Disordered" evidence="3">
    <location>
        <begin position="1467"/>
        <end position="1521"/>
    </location>
</feature>
<dbReference type="GO" id="GO:0045053">
    <property type="term" value="P:protein retention in Golgi apparatus"/>
    <property type="evidence" value="ECO:0007669"/>
    <property type="project" value="TreeGrafter"/>
</dbReference>